<dbReference type="Pfam" id="PF00083">
    <property type="entry name" value="Sugar_tr"/>
    <property type="match status" value="1"/>
</dbReference>
<evidence type="ECO:0000256" key="5">
    <source>
        <dbReference type="ARBA" id="ARBA00022989"/>
    </source>
</evidence>
<feature type="transmembrane region" description="Helical" evidence="7">
    <location>
        <begin position="498"/>
        <end position="517"/>
    </location>
</feature>
<evidence type="ECO:0000313" key="11">
    <source>
        <dbReference type="Proteomes" id="UP001165289"/>
    </source>
</evidence>
<evidence type="ECO:0000256" key="1">
    <source>
        <dbReference type="ARBA" id="ARBA00004141"/>
    </source>
</evidence>
<dbReference type="AlphaFoldDB" id="A0AAV7K8F9"/>
<feature type="domain" description="BTB" evidence="8">
    <location>
        <begin position="31"/>
        <end position="98"/>
    </location>
</feature>
<dbReference type="PROSITE" id="PS50097">
    <property type="entry name" value="BTB"/>
    <property type="match status" value="1"/>
</dbReference>
<keyword evidence="5 7" id="KW-1133">Transmembrane helix</keyword>
<gene>
    <name evidence="10" type="ORF">LOD99_258</name>
</gene>
<keyword evidence="3 7" id="KW-0812">Transmembrane</keyword>
<dbReference type="Gene3D" id="2.120.10.80">
    <property type="entry name" value="Kelch-type beta propeller"/>
    <property type="match status" value="2"/>
</dbReference>
<dbReference type="PANTHER" id="PTHR45632">
    <property type="entry name" value="LD33804P"/>
    <property type="match status" value="1"/>
</dbReference>
<feature type="transmembrane region" description="Helical" evidence="7">
    <location>
        <begin position="869"/>
        <end position="890"/>
    </location>
</feature>
<evidence type="ECO:0000256" key="7">
    <source>
        <dbReference type="SAM" id="Phobius"/>
    </source>
</evidence>
<dbReference type="SUPFAM" id="SSF103473">
    <property type="entry name" value="MFS general substrate transporter"/>
    <property type="match status" value="1"/>
</dbReference>
<dbReference type="InterPro" id="IPR000210">
    <property type="entry name" value="BTB/POZ_dom"/>
</dbReference>
<keyword evidence="6 7" id="KW-0472">Membrane</keyword>
<dbReference type="InterPro" id="IPR020846">
    <property type="entry name" value="MFS_dom"/>
</dbReference>
<comment type="caution">
    <text evidence="10">The sequence shown here is derived from an EMBL/GenBank/DDBJ whole genome shotgun (WGS) entry which is preliminary data.</text>
</comment>
<dbReference type="Gene3D" id="3.30.710.10">
    <property type="entry name" value="Potassium Channel Kv1.1, Chain A"/>
    <property type="match status" value="1"/>
</dbReference>
<sequence length="892" mass="99395">MESPGMSDSLVIHSQIVLARVNALRHNRKLCDVILIAGDTEICAHRAILAACSSYFEAMFSTGMLESREEKILIQEMESSVLGRLIDFAYTGDIDLTADNVLELLSASSRLQMDAVQNLCCDYLREQLDPHNCLEIRGFAEQYGCSSLTEVIDRFTEKNFQEVCQNEEFLKHPFEHLNSLLFSDKLNVPKEEVVFDSLIRWVHSSPDLRKHNLPTLLSAVRLPLLETKFLMTRVDQEELVRESIECRDLVDEAKRFQLVPDLFHEPTSRSPRMVPRHATIGTLMAVGGKESSEHITRSVESYNCLEDCWSRSTDMIVRRQQLGVGMVGRKVLAVGGSDGSLRLSSVECYDPNTGSWAFVSPMQTCRSGVAVGVLGGAMYAVGGYDGRACLQTVERFDPDMNLWSQVASMSSRRSFPGAAVHSKRLYVFGGNDGSAFLDIVEAYDPHLNRWHTIAPMTKPRAGIALTCYIGVLQMGFEGGYVSPTANSLIKYTPLTINILPIFAGFIFLGTLVMLPLLSFTSQTINSKALLIASIVPGCVGWFTVVLSNDVYTMLLGRFLLGIQSSILFLTSIYLGESSPSNRRRFYCSGIGLSTRFGAVLIYVLGIWMSFRWLAVTAIILELIFVCMLLLNPVSANWLVQQGLEERAKKSLRYFNGNGFDSDSEIFNMKQNNITKLSVREKIGQLSKWRVVKPILIITTLNNFKPLSGYPFIITFSSQILSKQRGLPPNIAALVLPIMILIGNILGQQIVSHFNLKKILISTTVLLLLSHLSMTIYFAIADYMMNCSIHDDVDGSSFCYTSSFWPILSTALYGISYGMGLDSVSYALVGEAFDANNRELSICILHTVGTLISIIVIVLFQYIFTYVGGTLTFGIFALFVISALPFEYYLINY</sequence>
<dbReference type="GO" id="GO:0005737">
    <property type="term" value="C:cytoplasm"/>
    <property type="evidence" value="ECO:0007669"/>
    <property type="project" value="UniProtKB-ARBA"/>
</dbReference>
<evidence type="ECO:0000259" key="9">
    <source>
        <dbReference type="PROSITE" id="PS50850"/>
    </source>
</evidence>
<dbReference type="InterPro" id="IPR005828">
    <property type="entry name" value="MFS_sugar_transport-like"/>
</dbReference>
<keyword evidence="11" id="KW-1185">Reference proteome</keyword>
<dbReference type="SMART" id="SM00225">
    <property type="entry name" value="BTB"/>
    <property type="match status" value="1"/>
</dbReference>
<evidence type="ECO:0000256" key="3">
    <source>
        <dbReference type="ARBA" id="ARBA00022692"/>
    </source>
</evidence>
<feature type="transmembrane region" description="Helical" evidence="7">
    <location>
        <begin position="758"/>
        <end position="783"/>
    </location>
</feature>
<accession>A0AAV7K8F9</accession>
<feature type="transmembrane region" description="Helical" evidence="7">
    <location>
        <begin position="613"/>
        <end position="639"/>
    </location>
</feature>
<dbReference type="Pfam" id="PF07707">
    <property type="entry name" value="BACK"/>
    <property type="match status" value="1"/>
</dbReference>
<evidence type="ECO:0000313" key="10">
    <source>
        <dbReference type="EMBL" id="KAI6657512.1"/>
    </source>
</evidence>
<feature type="transmembrane region" description="Helical" evidence="7">
    <location>
        <begin position="839"/>
        <end position="863"/>
    </location>
</feature>
<reference evidence="10 11" key="1">
    <citation type="journal article" date="2023" name="BMC Biol.">
        <title>The compact genome of the sponge Oopsacas minuta (Hexactinellida) is lacking key metazoan core genes.</title>
        <authorList>
            <person name="Santini S."/>
            <person name="Schenkelaars Q."/>
            <person name="Jourda C."/>
            <person name="Duchesne M."/>
            <person name="Belahbib H."/>
            <person name="Rocher C."/>
            <person name="Selva M."/>
            <person name="Riesgo A."/>
            <person name="Vervoort M."/>
            <person name="Leys S.P."/>
            <person name="Kodjabachian L."/>
            <person name="Le Bivic A."/>
            <person name="Borchiellini C."/>
            <person name="Claverie J.M."/>
            <person name="Renard E."/>
        </authorList>
    </citation>
    <scope>NUCLEOTIDE SEQUENCE [LARGE SCALE GENOMIC DNA]</scope>
    <source>
        <strain evidence="10">SPO-2</strain>
    </source>
</reference>
<proteinExistence type="predicted"/>
<dbReference type="Gene3D" id="1.20.1250.20">
    <property type="entry name" value="MFS general substrate transporter like domains"/>
    <property type="match status" value="1"/>
</dbReference>
<organism evidence="10 11">
    <name type="scientific">Oopsacas minuta</name>
    <dbReference type="NCBI Taxonomy" id="111878"/>
    <lineage>
        <taxon>Eukaryota</taxon>
        <taxon>Metazoa</taxon>
        <taxon>Porifera</taxon>
        <taxon>Hexactinellida</taxon>
        <taxon>Hexasterophora</taxon>
        <taxon>Lyssacinosida</taxon>
        <taxon>Leucopsacidae</taxon>
        <taxon>Oopsacas</taxon>
    </lineage>
</organism>
<dbReference type="InterPro" id="IPR006652">
    <property type="entry name" value="Kelch_1"/>
</dbReference>
<dbReference type="Pfam" id="PF24681">
    <property type="entry name" value="Kelch_KLHDC2_KLHL20_DRC7"/>
    <property type="match status" value="1"/>
</dbReference>
<dbReference type="GO" id="GO:0022857">
    <property type="term" value="F:transmembrane transporter activity"/>
    <property type="evidence" value="ECO:0007669"/>
    <property type="project" value="InterPro"/>
</dbReference>
<feature type="transmembrane region" description="Helical" evidence="7">
    <location>
        <begin position="726"/>
        <end position="746"/>
    </location>
</feature>
<dbReference type="SUPFAM" id="SSF117281">
    <property type="entry name" value="Kelch motif"/>
    <property type="match status" value="1"/>
</dbReference>
<dbReference type="Proteomes" id="UP001165289">
    <property type="component" value="Unassembled WGS sequence"/>
</dbReference>
<evidence type="ECO:0000259" key="8">
    <source>
        <dbReference type="PROSITE" id="PS50097"/>
    </source>
</evidence>
<dbReference type="PROSITE" id="PS50850">
    <property type="entry name" value="MFS"/>
    <property type="match status" value="1"/>
</dbReference>
<dbReference type="PANTHER" id="PTHR45632:SF17">
    <property type="entry name" value="KELCH-LIKE PROTEIN 31"/>
    <property type="match status" value="1"/>
</dbReference>
<feature type="transmembrane region" description="Helical" evidence="7">
    <location>
        <begin position="803"/>
        <end position="827"/>
    </location>
</feature>
<protein>
    <submittedName>
        <fullName evidence="10">Kelch-like protein 20</fullName>
    </submittedName>
</protein>
<dbReference type="SMART" id="SM00875">
    <property type="entry name" value="BACK"/>
    <property type="match status" value="1"/>
</dbReference>
<evidence type="ECO:0000256" key="6">
    <source>
        <dbReference type="ARBA" id="ARBA00023136"/>
    </source>
</evidence>
<dbReference type="SMART" id="SM00612">
    <property type="entry name" value="Kelch"/>
    <property type="match status" value="4"/>
</dbReference>
<dbReference type="SUPFAM" id="SSF54695">
    <property type="entry name" value="POZ domain"/>
    <property type="match status" value="1"/>
</dbReference>
<feature type="transmembrane region" description="Helical" evidence="7">
    <location>
        <begin position="554"/>
        <end position="574"/>
    </location>
</feature>
<dbReference type="FunFam" id="1.25.40.420:FF:000001">
    <property type="entry name" value="Kelch-like family member 12"/>
    <property type="match status" value="1"/>
</dbReference>
<dbReference type="Pfam" id="PF00651">
    <property type="entry name" value="BTB"/>
    <property type="match status" value="1"/>
</dbReference>
<feature type="domain" description="Major facilitator superfamily (MFS) profile" evidence="9">
    <location>
        <begin position="463"/>
        <end position="892"/>
    </location>
</feature>
<evidence type="ECO:0000256" key="4">
    <source>
        <dbReference type="ARBA" id="ARBA00022737"/>
    </source>
</evidence>
<name>A0AAV7K8F9_9METZ</name>
<evidence type="ECO:0000256" key="2">
    <source>
        <dbReference type="ARBA" id="ARBA00022441"/>
    </source>
</evidence>
<feature type="transmembrane region" description="Helical" evidence="7">
    <location>
        <begin position="694"/>
        <end position="720"/>
    </location>
</feature>
<keyword evidence="2" id="KW-0880">Kelch repeat</keyword>
<keyword evidence="4" id="KW-0677">Repeat</keyword>
<dbReference type="Gene3D" id="1.25.40.420">
    <property type="match status" value="1"/>
</dbReference>
<dbReference type="InterPro" id="IPR036259">
    <property type="entry name" value="MFS_trans_sf"/>
</dbReference>
<feature type="transmembrane region" description="Helical" evidence="7">
    <location>
        <begin position="586"/>
        <end position="607"/>
    </location>
</feature>
<feature type="transmembrane region" description="Helical" evidence="7">
    <location>
        <begin position="529"/>
        <end position="548"/>
    </location>
</feature>
<dbReference type="InterPro" id="IPR011333">
    <property type="entry name" value="SKP1/BTB/POZ_sf"/>
</dbReference>
<dbReference type="InterPro" id="IPR015915">
    <property type="entry name" value="Kelch-typ_b-propeller"/>
</dbReference>
<dbReference type="InterPro" id="IPR011705">
    <property type="entry name" value="BACK"/>
</dbReference>
<dbReference type="GO" id="GO:0016020">
    <property type="term" value="C:membrane"/>
    <property type="evidence" value="ECO:0007669"/>
    <property type="project" value="UniProtKB-SubCell"/>
</dbReference>
<comment type="subcellular location">
    <subcellularLocation>
        <location evidence="1">Membrane</location>
        <topology evidence="1">Multi-pass membrane protein</topology>
    </subcellularLocation>
</comment>
<dbReference type="EMBL" id="JAKMXF010000111">
    <property type="protein sequence ID" value="KAI6657512.1"/>
    <property type="molecule type" value="Genomic_DNA"/>
</dbReference>